<accession>A0A628V7L4</accession>
<dbReference type="Gene3D" id="2.30.30.40">
    <property type="entry name" value="SH3 Domains"/>
    <property type="match status" value="1"/>
</dbReference>
<comment type="caution">
    <text evidence="3">The sequence shown here is derived from an EMBL/GenBank/DDBJ whole genome shotgun (WGS) entry which is preliminary data.</text>
</comment>
<name>A0A628V7L4_SALER</name>
<dbReference type="EMBL" id="AAMBER010000022">
    <property type="protein sequence ID" value="EDF5515541.1"/>
    <property type="molecule type" value="Genomic_DNA"/>
</dbReference>
<evidence type="ECO:0000313" key="3">
    <source>
        <dbReference type="EMBL" id="EDF5515541.1"/>
    </source>
</evidence>
<dbReference type="AlphaFoldDB" id="A0A628V7L4"/>
<dbReference type="InterPro" id="IPR014593">
    <property type="entry name" value="UCP034961_SH3_2"/>
</dbReference>
<dbReference type="SMART" id="SM00326">
    <property type="entry name" value="SH3"/>
    <property type="match status" value="1"/>
</dbReference>
<dbReference type="Pfam" id="PF07653">
    <property type="entry name" value="SH3_2"/>
    <property type="match status" value="1"/>
</dbReference>
<sequence length="120" mass="13972">MFIATDQHRSEYPDPITFKRGTRLVVGEIYEGNEEWENWYFCTITNHSGGWVPAQLIDQNEIPGYGVANDDYTAKELDVDEGDKFQVIKCVNGWFWCQRLSDNETGWVPVKILEETEYTL</sequence>
<dbReference type="PROSITE" id="PS50002">
    <property type="entry name" value="SH3"/>
    <property type="match status" value="1"/>
</dbReference>
<dbReference type="PIRSF" id="PIRSF034961">
    <property type="entry name" value="UCP034961_SH3_2"/>
    <property type="match status" value="1"/>
</dbReference>
<evidence type="ECO:0000259" key="2">
    <source>
        <dbReference type="PROSITE" id="PS50002"/>
    </source>
</evidence>
<dbReference type="InterPro" id="IPR001452">
    <property type="entry name" value="SH3_domain"/>
</dbReference>
<feature type="domain" description="SH3" evidence="2">
    <location>
        <begin position="61"/>
        <end position="118"/>
    </location>
</feature>
<keyword evidence="1" id="KW-0728">SH3 domain</keyword>
<organism evidence="3">
    <name type="scientific">Salmonella enterica</name>
    <name type="common">Salmonella choleraesuis</name>
    <dbReference type="NCBI Taxonomy" id="28901"/>
    <lineage>
        <taxon>Bacteria</taxon>
        <taxon>Pseudomonadati</taxon>
        <taxon>Pseudomonadota</taxon>
        <taxon>Gammaproteobacteria</taxon>
        <taxon>Enterobacterales</taxon>
        <taxon>Enterobacteriaceae</taxon>
        <taxon>Salmonella</taxon>
    </lineage>
</organism>
<dbReference type="Pfam" id="PF00018">
    <property type="entry name" value="SH3_1"/>
    <property type="match status" value="1"/>
</dbReference>
<dbReference type="SUPFAM" id="SSF50044">
    <property type="entry name" value="SH3-domain"/>
    <property type="match status" value="2"/>
</dbReference>
<protein>
    <recommendedName>
        <fullName evidence="2">SH3 domain-containing protein</fullName>
    </recommendedName>
</protein>
<gene>
    <name evidence="3" type="ORF">GB848_21680</name>
</gene>
<reference evidence="3" key="1">
    <citation type="submission" date="2019-10" db="EMBL/GenBank/DDBJ databases">
        <authorList>
            <consortium name="PulseNet: The National Subtyping Network for Foodborne Disease Surveillance"/>
            <person name="Tarr C.L."/>
            <person name="Trees E."/>
            <person name="Katz L.S."/>
            <person name="Carleton-Romer H.A."/>
            <person name="Stroika S."/>
            <person name="Kucerova Z."/>
            <person name="Roache K.F."/>
            <person name="Sabol A.L."/>
            <person name="Besser J."/>
            <person name="Gerner-Smidt P."/>
        </authorList>
    </citation>
    <scope>NUCLEOTIDE SEQUENCE</scope>
    <source>
        <strain evidence="3">PNUSAS102632</strain>
    </source>
</reference>
<evidence type="ECO:0000256" key="1">
    <source>
        <dbReference type="ARBA" id="ARBA00022443"/>
    </source>
</evidence>
<dbReference type="CDD" id="cd00174">
    <property type="entry name" value="SH3"/>
    <property type="match status" value="1"/>
</dbReference>
<dbReference type="InterPro" id="IPR036028">
    <property type="entry name" value="SH3-like_dom_sf"/>
</dbReference>
<proteinExistence type="predicted"/>